<evidence type="ECO:0000313" key="3">
    <source>
        <dbReference type="Proteomes" id="UP000323930"/>
    </source>
</evidence>
<dbReference type="SMART" id="SM00773">
    <property type="entry name" value="WGR"/>
    <property type="match status" value="1"/>
</dbReference>
<dbReference type="Gene3D" id="2.20.140.10">
    <property type="entry name" value="WGR domain"/>
    <property type="match status" value="1"/>
</dbReference>
<keyword evidence="3" id="KW-1185">Reference proteome</keyword>
<comment type="caution">
    <text evidence="2">The sequence shown here is derived from an EMBL/GenBank/DDBJ whole genome shotgun (WGS) entry which is preliminary data.</text>
</comment>
<dbReference type="InterPro" id="IPR008893">
    <property type="entry name" value="WGR_domain"/>
</dbReference>
<accession>A0A5D0J9X8</accession>
<feature type="domain" description="WGR" evidence="1">
    <location>
        <begin position="1"/>
        <end position="91"/>
    </location>
</feature>
<dbReference type="RefSeq" id="WP_148539982.1">
    <property type="nucleotide sequence ID" value="NZ_VSDQ01000163.1"/>
</dbReference>
<organism evidence="2 3">
    <name type="scientific">Seonamhaeicola marinus</name>
    <dbReference type="NCBI Taxonomy" id="1912246"/>
    <lineage>
        <taxon>Bacteria</taxon>
        <taxon>Pseudomonadati</taxon>
        <taxon>Bacteroidota</taxon>
        <taxon>Flavobacteriia</taxon>
        <taxon>Flavobacteriales</taxon>
        <taxon>Flavobacteriaceae</taxon>
    </lineage>
</organism>
<dbReference type="EMBL" id="VSDQ01000163">
    <property type="protein sequence ID" value="TYA92376.1"/>
    <property type="molecule type" value="Genomic_DNA"/>
</dbReference>
<gene>
    <name evidence="2" type="ORF">FUA24_02775</name>
</gene>
<evidence type="ECO:0000259" key="1">
    <source>
        <dbReference type="PROSITE" id="PS51977"/>
    </source>
</evidence>
<protein>
    <submittedName>
        <fullName evidence="2">WGR domain-containing protein</fullName>
    </submittedName>
</protein>
<dbReference type="Pfam" id="PF05406">
    <property type="entry name" value="WGR"/>
    <property type="match status" value="1"/>
</dbReference>
<dbReference type="Proteomes" id="UP000323930">
    <property type="component" value="Unassembled WGS sequence"/>
</dbReference>
<dbReference type="AlphaFoldDB" id="A0A5D0J9X8"/>
<evidence type="ECO:0000313" key="2">
    <source>
        <dbReference type="EMBL" id="TYA92376.1"/>
    </source>
</evidence>
<dbReference type="OrthoDB" id="435394at2"/>
<proteinExistence type="predicted"/>
<dbReference type="InterPro" id="IPR016024">
    <property type="entry name" value="ARM-type_fold"/>
</dbReference>
<dbReference type="SUPFAM" id="SSF48371">
    <property type="entry name" value="ARM repeat"/>
    <property type="match status" value="1"/>
</dbReference>
<reference evidence="2 3" key="1">
    <citation type="submission" date="2019-08" db="EMBL/GenBank/DDBJ databases">
        <title>Seonamhaeicola sediminis sp. nov., isolated from marine sediment.</title>
        <authorList>
            <person name="Cao W.R."/>
        </authorList>
    </citation>
    <scope>NUCLEOTIDE SEQUENCE [LARGE SCALE GENOMIC DNA]</scope>
    <source>
        <strain evidence="2 3">B011</strain>
    </source>
</reference>
<dbReference type="CDD" id="cd07998">
    <property type="entry name" value="WGR_DNA_ligase"/>
    <property type="match status" value="1"/>
</dbReference>
<name>A0A5D0J9X8_9FLAO</name>
<sequence length="1021" mass="118701">MKLIKQKTLYFSEGKSDKVYEVDLCDSGSDLFIVNFRYGRRGANLREGTKTVFPVSYDEALQIFSKLITSKEKKGYSEERSNSDETSRNEVTSTKINAEREDVILKYLEQATKGTYTRDWKVSRIIRRAEILNIHKAIPLINQFINSDDEFEQYTSIHALIKFRDLSRKEDVFRVFEGAGFTTKVGRLAAAYILKFGDEVDKSNIIDSASQNLPIELRGLENKPEEFTSKLGIYLLKDKDIDAMVLYYTYLISTSIPKLRYKLLDVVNNITLRVNTFKSIRYIYRLANTIEDLKFLALVSKRIAVSKPGYTSRYLYVNNQWSLADEEKQKTNPSIAFSKKTKTYFNKDIYKFVYELSQTSKKTYISYATTLLISLDDTVDGVGEDIQYNYTYDTESRRYITEKRCFPKYHDFLAIMYIVYGNSSRMQNLNGKYFYIENSLEDATSREEILSELWNESPNEVISILAKGKSNLAISFALRILKDNPHFFEEINTSLLLRLVSHTNIEVLETALEIIKTKYASEKPQSLIIFGLLGSENEQAYILGLNWLKDFESEFFLESNFIEQLLLTANIKVIEYLGSLYNDSVKFKVSLDFKSLDPLFLSSRNFSYEYLVAVNNLIGSSYFGELFRTFSKDRIKELSNSHTTNKLFAANLAKKNEIEVYELFSDTIDTYINSNESELRRVGIELLVYFPDDFLLEHHKKISAFCFSPYNEVRAAIQPTVEKLIKLDKGFKNNLFKALLKALESVETYEGLHENCYELLTVNYREYLNTITQKEIFTLILSKYDFAQKLGAPLFDKNIDVNTLKINEIVELSHSDIYSIRQVLKTYFMENIEKINYELEHALLVFNSSWGDVVTWSCEYFEEHIKPEIWSVNMLLYACDHTKEEVQSFGRKMILKHFSDEKGLPLLLKLQEHPTKTMQFFTTNYLDNYAKNRPEVILKLEAFFKTTLFNINTNRATKTRIYNFLKQESVKSEVIAHMTVRLLKSVLDTNTIVDKSHNIDVLLSIAETYPNIEIPLLIKQS</sequence>
<dbReference type="PROSITE" id="PS51977">
    <property type="entry name" value="WGR"/>
    <property type="match status" value="1"/>
</dbReference>